<keyword evidence="2" id="KW-1185">Reference proteome</keyword>
<comment type="caution">
    <text evidence="1">The sequence shown here is derived from an EMBL/GenBank/DDBJ whole genome shotgun (WGS) entry which is preliminary data.</text>
</comment>
<dbReference type="EMBL" id="CAJNIZ010011294">
    <property type="protein sequence ID" value="CAE7317514.1"/>
    <property type="molecule type" value="Genomic_DNA"/>
</dbReference>
<dbReference type="OrthoDB" id="10309662at2759"/>
<dbReference type="Proteomes" id="UP000649617">
    <property type="component" value="Unassembled WGS sequence"/>
</dbReference>
<name>A0A812P281_SYMPI</name>
<gene>
    <name evidence="1" type="ORF">SPIL2461_LOCUS7305</name>
</gene>
<organism evidence="1 2">
    <name type="scientific">Symbiodinium pilosum</name>
    <name type="common">Dinoflagellate</name>
    <dbReference type="NCBI Taxonomy" id="2952"/>
    <lineage>
        <taxon>Eukaryota</taxon>
        <taxon>Sar</taxon>
        <taxon>Alveolata</taxon>
        <taxon>Dinophyceae</taxon>
        <taxon>Suessiales</taxon>
        <taxon>Symbiodiniaceae</taxon>
        <taxon>Symbiodinium</taxon>
    </lineage>
</organism>
<proteinExistence type="predicted"/>
<sequence length="166" mass="17805">MSFRLPRVLPEVRPLVAADSDRACRRHIYSASISGKGPAPTPSQGPSVHYYSNHLDTLGTPRLTRIVKKPGLKRAPSALMGSAPTGRGEYPVPVVGFSSRRPPSMANVQAAAIEQMMLENGKLQATGGTSSSLPPIKASAWQHIQKHHPQFGGKNGSALIRLPQQE</sequence>
<protein>
    <submittedName>
        <fullName evidence="1">Uncharacterized protein</fullName>
    </submittedName>
</protein>
<reference evidence="1" key="1">
    <citation type="submission" date="2021-02" db="EMBL/GenBank/DDBJ databases">
        <authorList>
            <person name="Dougan E. K."/>
            <person name="Rhodes N."/>
            <person name="Thang M."/>
            <person name="Chan C."/>
        </authorList>
    </citation>
    <scope>NUCLEOTIDE SEQUENCE</scope>
</reference>
<evidence type="ECO:0000313" key="1">
    <source>
        <dbReference type="EMBL" id="CAE7317514.1"/>
    </source>
</evidence>
<evidence type="ECO:0000313" key="2">
    <source>
        <dbReference type="Proteomes" id="UP000649617"/>
    </source>
</evidence>
<feature type="non-terminal residue" evidence="1">
    <location>
        <position position="166"/>
    </location>
</feature>
<dbReference type="AlphaFoldDB" id="A0A812P281"/>
<accession>A0A812P281</accession>